<sequence length="83" mass="9355">MALFSSRSPNKITPEILKVTNGGLGSPVDMAKWYMQARPPWTSPSKDCVEFRTPSPIRREIFKEETPSIAGNSLSSSKHYFEH</sequence>
<reference evidence="1 2" key="1">
    <citation type="journal article" date="2022" name="Plant J.">
        <title>Chromosome-level genome of Camellia lanceoleosa provides a valuable resource for understanding genome evolution and self-incompatibility.</title>
        <authorList>
            <person name="Gong W."/>
            <person name="Xiao S."/>
            <person name="Wang L."/>
            <person name="Liao Z."/>
            <person name="Chang Y."/>
            <person name="Mo W."/>
            <person name="Hu G."/>
            <person name="Li W."/>
            <person name="Zhao G."/>
            <person name="Zhu H."/>
            <person name="Hu X."/>
            <person name="Ji K."/>
            <person name="Xiang X."/>
            <person name="Song Q."/>
            <person name="Yuan D."/>
            <person name="Jin S."/>
            <person name="Zhang L."/>
        </authorList>
    </citation>
    <scope>NUCLEOTIDE SEQUENCE [LARGE SCALE GENOMIC DNA]</scope>
    <source>
        <strain evidence="1">SQ_2022a</strain>
    </source>
</reference>
<keyword evidence="2" id="KW-1185">Reference proteome</keyword>
<gene>
    <name evidence="1" type="ORF">LOK49_LG11G02373</name>
</gene>
<protein>
    <submittedName>
        <fullName evidence="1">Protein KAKU4</fullName>
    </submittedName>
</protein>
<organism evidence="1 2">
    <name type="scientific">Camellia lanceoleosa</name>
    <dbReference type="NCBI Taxonomy" id="1840588"/>
    <lineage>
        <taxon>Eukaryota</taxon>
        <taxon>Viridiplantae</taxon>
        <taxon>Streptophyta</taxon>
        <taxon>Embryophyta</taxon>
        <taxon>Tracheophyta</taxon>
        <taxon>Spermatophyta</taxon>
        <taxon>Magnoliopsida</taxon>
        <taxon>eudicotyledons</taxon>
        <taxon>Gunneridae</taxon>
        <taxon>Pentapetalae</taxon>
        <taxon>asterids</taxon>
        <taxon>Ericales</taxon>
        <taxon>Theaceae</taxon>
        <taxon>Camellia</taxon>
    </lineage>
</organism>
<comment type="caution">
    <text evidence="1">The sequence shown here is derived from an EMBL/GenBank/DDBJ whole genome shotgun (WGS) entry which is preliminary data.</text>
</comment>
<evidence type="ECO:0000313" key="2">
    <source>
        <dbReference type="Proteomes" id="UP001060215"/>
    </source>
</evidence>
<name>A0ACC0G5F6_9ERIC</name>
<dbReference type="EMBL" id="CM045769">
    <property type="protein sequence ID" value="KAI7994866.1"/>
    <property type="molecule type" value="Genomic_DNA"/>
</dbReference>
<dbReference type="Proteomes" id="UP001060215">
    <property type="component" value="Chromosome 12"/>
</dbReference>
<accession>A0ACC0G5F6</accession>
<evidence type="ECO:0000313" key="1">
    <source>
        <dbReference type="EMBL" id="KAI7994866.1"/>
    </source>
</evidence>
<proteinExistence type="predicted"/>